<dbReference type="PANTHER" id="PTHR37422">
    <property type="entry name" value="TEICHURONIC ACID BIOSYNTHESIS PROTEIN TUAE"/>
    <property type="match status" value="1"/>
</dbReference>
<feature type="transmembrane region" description="Helical" evidence="5">
    <location>
        <begin position="169"/>
        <end position="187"/>
    </location>
</feature>
<dbReference type="RefSeq" id="WP_036906005.1">
    <property type="nucleotide sequence ID" value="NZ_CP138967.1"/>
</dbReference>
<evidence type="ECO:0000256" key="3">
    <source>
        <dbReference type="ARBA" id="ARBA00022989"/>
    </source>
</evidence>
<feature type="domain" description="O-antigen ligase-related" evidence="6">
    <location>
        <begin position="204"/>
        <end position="351"/>
    </location>
</feature>
<accession>A0A0A2C2R2</accession>
<proteinExistence type="predicted"/>
<dbReference type="EMBL" id="JNAX01000011">
    <property type="protein sequence ID" value="KGG20616.1"/>
    <property type="molecule type" value="Genomic_DNA"/>
</dbReference>
<keyword evidence="4 5" id="KW-0472">Membrane</keyword>
<dbReference type="InterPro" id="IPR007016">
    <property type="entry name" value="O-antigen_ligase-rel_domated"/>
</dbReference>
<feature type="transmembrane region" description="Helical" evidence="5">
    <location>
        <begin position="60"/>
        <end position="77"/>
    </location>
</feature>
<feature type="transmembrane region" description="Helical" evidence="5">
    <location>
        <begin position="23"/>
        <end position="48"/>
    </location>
</feature>
<dbReference type="GO" id="GO:0016020">
    <property type="term" value="C:membrane"/>
    <property type="evidence" value="ECO:0007669"/>
    <property type="project" value="UniProtKB-SubCell"/>
</dbReference>
<comment type="subcellular location">
    <subcellularLocation>
        <location evidence="1">Membrane</location>
        <topology evidence="1">Multi-pass membrane protein</topology>
    </subcellularLocation>
</comment>
<keyword evidence="3 5" id="KW-1133">Transmembrane helix</keyword>
<feature type="transmembrane region" description="Helical" evidence="5">
    <location>
        <begin position="199"/>
        <end position="217"/>
    </location>
</feature>
<reference evidence="8" key="1">
    <citation type="journal article" date="2014" name="Sci. Data">
        <title>Genomes of diverse isolates of the marine cyanobacterium Prochlorococcus.</title>
        <authorList>
            <person name="Biller S."/>
            <person name="Berube P."/>
            <person name="Thompson J."/>
            <person name="Kelly L."/>
            <person name="Roggensack S."/>
            <person name="Awad L."/>
            <person name="Roache-Johnson K."/>
            <person name="Ding H."/>
            <person name="Giovannoni S.J."/>
            <person name="Moore L.R."/>
            <person name="Chisholm S.W."/>
        </authorList>
    </citation>
    <scope>NUCLEOTIDE SEQUENCE [LARGE SCALE GENOMIC DNA]</scope>
    <source>
        <strain evidence="8">PAC1</strain>
    </source>
</reference>
<dbReference type="Pfam" id="PF04932">
    <property type="entry name" value="Wzy_C"/>
    <property type="match status" value="1"/>
</dbReference>
<comment type="caution">
    <text evidence="7">The sequence shown here is derived from an EMBL/GenBank/DDBJ whole genome shotgun (WGS) entry which is preliminary data.</text>
</comment>
<feature type="transmembrane region" description="Helical" evidence="5">
    <location>
        <begin position="340"/>
        <end position="362"/>
    </location>
</feature>
<evidence type="ECO:0000256" key="2">
    <source>
        <dbReference type="ARBA" id="ARBA00022692"/>
    </source>
</evidence>
<feature type="transmembrane region" description="Helical" evidence="5">
    <location>
        <begin position="83"/>
        <end position="103"/>
    </location>
</feature>
<evidence type="ECO:0000313" key="8">
    <source>
        <dbReference type="Proteomes" id="UP000030392"/>
    </source>
</evidence>
<evidence type="ECO:0000256" key="4">
    <source>
        <dbReference type="ARBA" id="ARBA00023136"/>
    </source>
</evidence>
<keyword evidence="2 5" id="KW-0812">Transmembrane</keyword>
<evidence type="ECO:0000256" key="1">
    <source>
        <dbReference type="ARBA" id="ARBA00004141"/>
    </source>
</evidence>
<dbReference type="Proteomes" id="UP000030392">
    <property type="component" value="Unassembled WGS sequence"/>
</dbReference>
<dbReference type="AlphaFoldDB" id="A0A0A2C2R2"/>
<dbReference type="PANTHER" id="PTHR37422:SF13">
    <property type="entry name" value="LIPOPOLYSACCHARIDE BIOSYNTHESIS PROTEIN PA4999-RELATED"/>
    <property type="match status" value="1"/>
</dbReference>
<sequence>MINNAYFLNLKNNSSDNVGWTCFQLGVFCLPSSALISCVFLLVALFEGGLKRRDLYWREYWNYPLVLVTFLMIIGSIRSHTGWLAWLGLFNWLPFFLCFWGLQPYLVTPERRKKCASWLVFGSLPVLITGFGQLWLGWEGPWQIFDGLIIWFISPGGEPLGRLSGLFDYANIAAAWLSGVWPFCLASVVKPFIFGRNRVIPCVLLIAFISGMILTDSRNAWGAIFLALPLVFGSASWSWLIPLMLICFLPVIIAVLPFFDFGIQQFARSIVPESIWMRLNDMQFVDTRPFEATRIGQWKIAFNLIFEKPWFGWGAAAFSIIYPLRTGLSHGHSHNLPLELAISHGIIVSFLINIFVFSLLLICSFKRIFNNLNLQQNIIVDRAWWTSTLILICFHATDIPLFDSRINILGWILLIGLRCMIYNSTSYNNSLKQFNNVLN</sequence>
<feature type="transmembrane region" description="Helical" evidence="5">
    <location>
        <begin position="237"/>
        <end position="259"/>
    </location>
</feature>
<protein>
    <recommendedName>
        <fullName evidence="6">O-antigen ligase-related domain-containing protein</fullName>
    </recommendedName>
</protein>
<gene>
    <name evidence="7" type="ORF">EV03_1117</name>
</gene>
<feature type="transmembrane region" description="Helical" evidence="5">
    <location>
        <begin position="115"/>
        <end position="136"/>
    </location>
</feature>
<evidence type="ECO:0000256" key="5">
    <source>
        <dbReference type="SAM" id="Phobius"/>
    </source>
</evidence>
<name>A0A0A2C2R2_PROMR</name>
<evidence type="ECO:0000259" key="6">
    <source>
        <dbReference type="Pfam" id="PF04932"/>
    </source>
</evidence>
<dbReference type="InterPro" id="IPR051533">
    <property type="entry name" value="WaaL-like"/>
</dbReference>
<feature type="transmembrane region" description="Helical" evidence="5">
    <location>
        <begin position="310"/>
        <end position="328"/>
    </location>
</feature>
<organism evidence="7 8">
    <name type="scientific">Prochlorococcus marinus str. PAC1</name>
    <dbReference type="NCBI Taxonomy" id="59924"/>
    <lineage>
        <taxon>Bacteria</taxon>
        <taxon>Bacillati</taxon>
        <taxon>Cyanobacteriota</taxon>
        <taxon>Cyanophyceae</taxon>
        <taxon>Synechococcales</taxon>
        <taxon>Prochlorococcaceae</taxon>
        <taxon>Prochlorococcus</taxon>
    </lineage>
</organism>
<evidence type="ECO:0000313" key="7">
    <source>
        <dbReference type="EMBL" id="KGG20616.1"/>
    </source>
</evidence>